<dbReference type="InterPro" id="IPR011577">
    <property type="entry name" value="Cyt_b561_bac/Ni-Hgenase"/>
</dbReference>
<dbReference type="PANTHER" id="PTHR30529">
    <property type="entry name" value="CYTOCHROME B561"/>
    <property type="match status" value="1"/>
</dbReference>
<dbReference type="EMBL" id="JAUSVK010000001">
    <property type="protein sequence ID" value="MDQ0391676.1"/>
    <property type="molecule type" value="Genomic_DNA"/>
</dbReference>
<feature type="transmembrane region" description="Helical" evidence="13">
    <location>
        <begin position="141"/>
        <end position="163"/>
    </location>
</feature>
<dbReference type="Proteomes" id="UP001237448">
    <property type="component" value="Unassembled WGS sequence"/>
</dbReference>
<organism evidence="15 16">
    <name type="scientific">Labrys monachus</name>
    <dbReference type="NCBI Taxonomy" id="217067"/>
    <lineage>
        <taxon>Bacteria</taxon>
        <taxon>Pseudomonadati</taxon>
        <taxon>Pseudomonadota</taxon>
        <taxon>Alphaproteobacteria</taxon>
        <taxon>Hyphomicrobiales</taxon>
        <taxon>Xanthobacteraceae</taxon>
        <taxon>Labrys</taxon>
    </lineage>
</organism>
<evidence type="ECO:0000256" key="4">
    <source>
        <dbReference type="ARBA" id="ARBA00022475"/>
    </source>
</evidence>
<comment type="similarity">
    <text evidence="12">Belongs to the cytochrome b561 family.</text>
</comment>
<comment type="cofactor">
    <cofactor evidence="1">
        <name>heme b</name>
        <dbReference type="ChEBI" id="CHEBI:60344"/>
    </cofactor>
</comment>
<feature type="transmembrane region" description="Helical" evidence="13">
    <location>
        <begin position="14"/>
        <end position="37"/>
    </location>
</feature>
<dbReference type="RefSeq" id="WP_307424396.1">
    <property type="nucleotide sequence ID" value="NZ_JAUSVK010000001.1"/>
</dbReference>
<keyword evidence="5" id="KW-0349">Heme</keyword>
<keyword evidence="3" id="KW-0813">Transport</keyword>
<feature type="domain" description="Cytochrome b561 bacterial/Ni-hydrogenase" evidence="14">
    <location>
        <begin position="7"/>
        <end position="174"/>
    </location>
</feature>
<keyword evidence="11 13" id="KW-0472">Membrane</keyword>
<evidence type="ECO:0000256" key="13">
    <source>
        <dbReference type="SAM" id="Phobius"/>
    </source>
</evidence>
<evidence type="ECO:0000313" key="16">
    <source>
        <dbReference type="Proteomes" id="UP001237448"/>
    </source>
</evidence>
<evidence type="ECO:0000256" key="1">
    <source>
        <dbReference type="ARBA" id="ARBA00001970"/>
    </source>
</evidence>
<keyword evidence="6 13" id="KW-0812">Transmembrane</keyword>
<reference evidence="15 16" key="1">
    <citation type="submission" date="2023-07" db="EMBL/GenBank/DDBJ databases">
        <title>Genomic Encyclopedia of Type Strains, Phase IV (KMG-IV): sequencing the most valuable type-strain genomes for metagenomic binning, comparative biology and taxonomic classification.</title>
        <authorList>
            <person name="Goeker M."/>
        </authorList>
    </citation>
    <scope>NUCLEOTIDE SEQUENCE [LARGE SCALE GENOMIC DNA]</scope>
    <source>
        <strain evidence="15 16">DSM 5896</strain>
    </source>
</reference>
<evidence type="ECO:0000256" key="7">
    <source>
        <dbReference type="ARBA" id="ARBA00022723"/>
    </source>
</evidence>
<dbReference type="SUPFAM" id="SSF81342">
    <property type="entry name" value="Transmembrane di-heme cytochromes"/>
    <property type="match status" value="1"/>
</dbReference>
<sequence length="192" mass="20766">MSSRPGFTLLSRGLHWLMAALILAMLFIGVAMVASLADYHALVSLHEPLGILILALVVIRLANRLLHPAPPLPGHLPRWQRLAAKASHVALYGLMLAMPLIGWAMLSAAGYPIALWGSLHLPPILPHDAMVYAALRQAHTVLAYLLFATISAHLAAALMHALIHRDGVFESMAPWRAPKGRNEEPPAVVPVP</sequence>
<keyword evidence="10" id="KW-0408">Iron</keyword>
<feature type="transmembrane region" description="Helical" evidence="13">
    <location>
        <begin position="86"/>
        <end position="106"/>
    </location>
</feature>
<proteinExistence type="inferred from homology"/>
<evidence type="ECO:0000256" key="12">
    <source>
        <dbReference type="ARBA" id="ARBA00037975"/>
    </source>
</evidence>
<feature type="transmembrane region" description="Helical" evidence="13">
    <location>
        <begin position="49"/>
        <end position="66"/>
    </location>
</feature>
<evidence type="ECO:0000313" key="15">
    <source>
        <dbReference type="EMBL" id="MDQ0391676.1"/>
    </source>
</evidence>
<evidence type="ECO:0000256" key="10">
    <source>
        <dbReference type="ARBA" id="ARBA00023004"/>
    </source>
</evidence>
<evidence type="ECO:0000256" key="3">
    <source>
        <dbReference type="ARBA" id="ARBA00022448"/>
    </source>
</evidence>
<evidence type="ECO:0000256" key="8">
    <source>
        <dbReference type="ARBA" id="ARBA00022982"/>
    </source>
</evidence>
<dbReference type="InterPro" id="IPR052168">
    <property type="entry name" value="Cytochrome_b561_oxidase"/>
</dbReference>
<dbReference type="PANTHER" id="PTHR30529:SF6">
    <property type="entry name" value="BLL0291 PROTEIN"/>
    <property type="match status" value="1"/>
</dbReference>
<dbReference type="InterPro" id="IPR016174">
    <property type="entry name" value="Di-haem_cyt_TM"/>
</dbReference>
<keyword evidence="8" id="KW-0249">Electron transport</keyword>
<evidence type="ECO:0000256" key="6">
    <source>
        <dbReference type="ARBA" id="ARBA00022692"/>
    </source>
</evidence>
<comment type="caution">
    <text evidence="15">The sequence shown here is derived from an EMBL/GenBank/DDBJ whole genome shotgun (WGS) entry which is preliminary data.</text>
</comment>
<evidence type="ECO:0000259" key="14">
    <source>
        <dbReference type="Pfam" id="PF01292"/>
    </source>
</evidence>
<protein>
    <submittedName>
        <fullName evidence="15">Cytochrome b561</fullName>
    </submittedName>
</protein>
<keyword evidence="16" id="KW-1185">Reference proteome</keyword>
<keyword evidence="9 13" id="KW-1133">Transmembrane helix</keyword>
<dbReference type="Pfam" id="PF01292">
    <property type="entry name" value="Ni_hydr_CYTB"/>
    <property type="match status" value="1"/>
</dbReference>
<accession>A0ABU0FAM5</accession>
<evidence type="ECO:0000256" key="2">
    <source>
        <dbReference type="ARBA" id="ARBA00004651"/>
    </source>
</evidence>
<evidence type="ECO:0000256" key="5">
    <source>
        <dbReference type="ARBA" id="ARBA00022617"/>
    </source>
</evidence>
<comment type="subcellular location">
    <subcellularLocation>
        <location evidence="2">Cell membrane</location>
        <topology evidence="2">Multi-pass membrane protein</topology>
    </subcellularLocation>
</comment>
<evidence type="ECO:0000256" key="9">
    <source>
        <dbReference type="ARBA" id="ARBA00022989"/>
    </source>
</evidence>
<gene>
    <name evidence="15" type="ORF">J3R73_001468</name>
</gene>
<keyword evidence="7" id="KW-0479">Metal-binding</keyword>
<name>A0ABU0FAM5_9HYPH</name>
<evidence type="ECO:0000256" key="11">
    <source>
        <dbReference type="ARBA" id="ARBA00023136"/>
    </source>
</evidence>
<keyword evidence="4" id="KW-1003">Cell membrane</keyword>